<protein>
    <submittedName>
        <fullName evidence="2">Uncharacterized protein</fullName>
    </submittedName>
</protein>
<feature type="compositionally biased region" description="Polar residues" evidence="1">
    <location>
        <begin position="109"/>
        <end position="122"/>
    </location>
</feature>
<reference evidence="2 3" key="1">
    <citation type="submission" date="2014-05" db="EMBL/GenBank/DDBJ databases">
        <title>Draft genome sequence of a rare smut relative, Tilletiaria anomala UBC 951.</title>
        <authorList>
            <consortium name="DOE Joint Genome Institute"/>
            <person name="Toome M."/>
            <person name="Kuo A."/>
            <person name="Henrissat B."/>
            <person name="Lipzen A."/>
            <person name="Tritt A."/>
            <person name="Yoshinaga Y."/>
            <person name="Zane M."/>
            <person name="Barry K."/>
            <person name="Grigoriev I.V."/>
            <person name="Spatafora J.W."/>
            <person name="Aimea M.C."/>
        </authorList>
    </citation>
    <scope>NUCLEOTIDE SEQUENCE [LARGE SCALE GENOMIC DNA]</scope>
    <source>
        <strain evidence="2 3">UBC 951</strain>
    </source>
</reference>
<feature type="region of interest" description="Disordered" evidence="1">
    <location>
        <begin position="102"/>
        <end position="128"/>
    </location>
</feature>
<comment type="caution">
    <text evidence="2">The sequence shown here is derived from an EMBL/GenBank/DDBJ whole genome shotgun (WGS) entry which is preliminary data.</text>
</comment>
<dbReference type="AlphaFoldDB" id="A0A066VN50"/>
<feature type="region of interest" description="Disordered" evidence="1">
    <location>
        <begin position="183"/>
        <end position="204"/>
    </location>
</feature>
<feature type="region of interest" description="Disordered" evidence="1">
    <location>
        <begin position="1"/>
        <end position="67"/>
    </location>
</feature>
<evidence type="ECO:0000313" key="2">
    <source>
        <dbReference type="EMBL" id="KDN40005.1"/>
    </source>
</evidence>
<dbReference type="HOGENOM" id="CLU_1344073_0_0_1"/>
<evidence type="ECO:0000313" key="3">
    <source>
        <dbReference type="Proteomes" id="UP000027361"/>
    </source>
</evidence>
<dbReference type="InParanoid" id="A0A066VN50"/>
<keyword evidence="3" id="KW-1185">Reference proteome</keyword>
<dbReference type="EMBL" id="JMSN01000096">
    <property type="protein sequence ID" value="KDN40005.1"/>
    <property type="molecule type" value="Genomic_DNA"/>
</dbReference>
<gene>
    <name evidence="2" type="ORF">K437DRAFT_258789</name>
</gene>
<organism evidence="2 3">
    <name type="scientific">Tilletiaria anomala (strain ATCC 24038 / CBS 436.72 / UBC 951)</name>
    <dbReference type="NCBI Taxonomy" id="1037660"/>
    <lineage>
        <taxon>Eukaryota</taxon>
        <taxon>Fungi</taxon>
        <taxon>Dikarya</taxon>
        <taxon>Basidiomycota</taxon>
        <taxon>Ustilaginomycotina</taxon>
        <taxon>Exobasidiomycetes</taxon>
        <taxon>Georgefischeriales</taxon>
        <taxon>Tilletiariaceae</taxon>
        <taxon>Tilletiaria</taxon>
    </lineage>
</organism>
<accession>A0A066VN50</accession>
<dbReference type="RefSeq" id="XP_013241242.1">
    <property type="nucleotide sequence ID" value="XM_013385788.1"/>
</dbReference>
<evidence type="ECO:0000256" key="1">
    <source>
        <dbReference type="SAM" id="MobiDB-lite"/>
    </source>
</evidence>
<proteinExistence type="predicted"/>
<feature type="compositionally biased region" description="Polar residues" evidence="1">
    <location>
        <begin position="50"/>
        <end position="61"/>
    </location>
</feature>
<feature type="compositionally biased region" description="Polar residues" evidence="1">
    <location>
        <begin position="19"/>
        <end position="39"/>
    </location>
</feature>
<dbReference type="Proteomes" id="UP000027361">
    <property type="component" value="Unassembled WGS sequence"/>
</dbReference>
<dbReference type="GeneID" id="25265080"/>
<name>A0A066VN50_TILAU</name>
<sequence length="204" mass="21758">MFGSEDEIDAGLKNHSVRLHSTVTSGEPQSPRLSSLTRSRVQHEAHGRVGTTTKDAESGTNAKLAPKRVTRELQRLSSSKFGVLMAAKTGLSSSFTTLRSGRQRDIATQPKTSQTALASPSKGNKRGRNAIDAVSGRCIQRTMQRAQALDLASTPPTLAGNQELVKDASAATCNEFVQVVSDAPGSQGVPKAYMFSDDESGEER</sequence>